<dbReference type="OrthoDB" id="9812221at2"/>
<feature type="transmembrane region" description="Helical" evidence="8">
    <location>
        <begin position="279"/>
        <end position="300"/>
    </location>
</feature>
<feature type="transmembrane region" description="Helical" evidence="8">
    <location>
        <begin position="241"/>
        <end position="263"/>
    </location>
</feature>
<dbReference type="KEGG" id="mbry:B1812_06310"/>
<evidence type="ECO:0000256" key="4">
    <source>
        <dbReference type="ARBA" id="ARBA00022475"/>
    </source>
</evidence>
<evidence type="ECO:0000256" key="6">
    <source>
        <dbReference type="ARBA" id="ARBA00022989"/>
    </source>
</evidence>
<organism evidence="10 11">
    <name type="scientific">Methylocystis bryophila</name>
    <dbReference type="NCBI Taxonomy" id="655015"/>
    <lineage>
        <taxon>Bacteria</taxon>
        <taxon>Pseudomonadati</taxon>
        <taxon>Pseudomonadota</taxon>
        <taxon>Alphaproteobacteria</taxon>
        <taxon>Hyphomicrobiales</taxon>
        <taxon>Methylocystaceae</taxon>
        <taxon>Methylocystis</taxon>
    </lineage>
</organism>
<name>A0A1W6MT19_9HYPH</name>
<keyword evidence="3" id="KW-0813">Transport</keyword>
<dbReference type="EMBL" id="CP019948">
    <property type="protein sequence ID" value="ARN80750.1"/>
    <property type="molecule type" value="Genomic_DNA"/>
</dbReference>
<dbReference type="GO" id="GO:0005886">
    <property type="term" value="C:plasma membrane"/>
    <property type="evidence" value="ECO:0007669"/>
    <property type="project" value="UniProtKB-SubCell"/>
</dbReference>
<dbReference type="PANTHER" id="PTHR42718:SF9">
    <property type="entry name" value="MAJOR FACILITATOR SUPERFAMILY MULTIDRUG TRANSPORTER MFSC"/>
    <property type="match status" value="1"/>
</dbReference>
<dbReference type="InterPro" id="IPR011701">
    <property type="entry name" value="MFS"/>
</dbReference>
<evidence type="ECO:0000313" key="11">
    <source>
        <dbReference type="Proteomes" id="UP000193978"/>
    </source>
</evidence>
<comment type="subcellular location">
    <subcellularLocation>
        <location evidence="1">Cell membrane</location>
        <topology evidence="1">Multi-pass membrane protein</topology>
    </subcellularLocation>
</comment>
<feature type="transmembrane region" description="Helical" evidence="8">
    <location>
        <begin position="312"/>
        <end position="332"/>
    </location>
</feature>
<feature type="domain" description="Major facilitator superfamily (MFS) profile" evidence="9">
    <location>
        <begin position="22"/>
        <end position="519"/>
    </location>
</feature>
<feature type="transmembrane region" description="Helical" evidence="8">
    <location>
        <begin position="373"/>
        <end position="396"/>
    </location>
</feature>
<dbReference type="Pfam" id="PF07690">
    <property type="entry name" value="MFS_1"/>
    <property type="match status" value="1"/>
</dbReference>
<dbReference type="Gene3D" id="1.20.1720.10">
    <property type="entry name" value="Multidrug resistance protein D"/>
    <property type="match status" value="1"/>
</dbReference>
<reference evidence="10 11" key="1">
    <citation type="submission" date="2017-02" db="EMBL/GenBank/DDBJ databases">
        <authorList>
            <person name="Peterson S.W."/>
        </authorList>
    </citation>
    <scope>NUCLEOTIDE SEQUENCE [LARGE SCALE GENOMIC DNA]</scope>
    <source>
        <strain evidence="10 11">S285</strain>
    </source>
</reference>
<dbReference type="RefSeq" id="WP_085770827.1">
    <property type="nucleotide sequence ID" value="NZ_AP027149.1"/>
</dbReference>
<feature type="transmembrane region" description="Helical" evidence="8">
    <location>
        <begin position="344"/>
        <end position="361"/>
    </location>
</feature>
<evidence type="ECO:0000256" key="1">
    <source>
        <dbReference type="ARBA" id="ARBA00004651"/>
    </source>
</evidence>
<dbReference type="Gene3D" id="1.20.1250.20">
    <property type="entry name" value="MFS general substrate transporter like domains"/>
    <property type="match status" value="1"/>
</dbReference>
<comment type="similarity">
    <text evidence="2">Belongs to the major facilitator superfamily. EmrB family.</text>
</comment>
<dbReference type="InterPro" id="IPR036259">
    <property type="entry name" value="MFS_trans_sf"/>
</dbReference>
<dbReference type="CDD" id="cd17503">
    <property type="entry name" value="MFS_LmrB_MDR_like"/>
    <property type="match status" value="1"/>
</dbReference>
<feature type="transmembrane region" description="Helical" evidence="8">
    <location>
        <begin position="496"/>
        <end position="515"/>
    </location>
</feature>
<sequence>MSEALAVDEHHDWKPKANPWAIVVVVTLAAFMEILDTTIVNVSLPHIAGSLGASYDESTWALTSYLLANGIVLTISGWLSSLLGRKRYFVICVFMFTVCSFLCGAATSLGQLVVFRLLQGFFGGGMQPSQQSIILDTFPPDKRAAAFGVTAIATIVAPVLGPTLGGYITDTYSWRWVFFINIPVGAVAVVLISMLVEDPPWLPRSHLGDIDYIGLALISLGLGALQLTLDRGQDEDWLDSSFIRTTSALAAFGIIGAIAWLLTARKPVLDLSVLKDRNFAMSCVCIAATGGVLYAGAVVIPQFTQTLLGYNATWSGLVLSPGALMIIFMIPIVGRIMPLVQTRFLIALGFLCMGASFFYSMRLTTDMDFTSLMFLRAAQTLGLAFLFVPISTIAFANVPRQLNGDATALFVMLRNVFGSIGISVASALILRRSQVHQAYLSQWASSQNQAFNALVETYERSLLTMGRTASAAHQEALGKVYQVYQDQAATLAYSDVFLIAGIISFAVAPFCILLLSSRKGGGGPAGAH</sequence>
<feature type="transmembrane region" description="Helical" evidence="8">
    <location>
        <begin position="144"/>
        <end position="164"/>
    </location>
</feature>
<proteinExistence type="inferred from homology"/>
<feature type="transmembrane region" description="Helical" evidence="8">
    <location>
        <begin position="176"/>
        <end position="196"/>
    </location>
</feature>
<keyword evidence="5 8" id="KW-0812">Transmembrane</keyword>
<dbReference type="InterPro" id="IPR020846">
    <property type="entry name" value="MFS_dom"/>
</dbReference>
<dbReference type="STRING" id="655015.B1812_06310"/>
<evidence type="ECO:0000256" key="3">
    <source>
        <dbReference type="ARBA" id="ARBA00022448"/>
    </source>
</evidence>
<evidence type="ECO:0000256" key="2">
    <source>
        <dbReference type="ARBA" id="ARBA00008537"/>
    </source>
</evidence>
<feature type="transmembrane region" description="Helical" evidence="8">
    <location>
        <begin position="408"/>
        <end position="430"/>
    </location>
</feature>
<dbReference type="SUPFAM" id="SSF103473">
    <property type="entry name" value="MFS general substrate transporter"/>
    <property type="match status" value="1"/>
</dbReference>
<feature type="transmembrane region" description="Helical" evidence="8">
    <location>
        <begin position="88"/>
        <end position="114"/>
    </location>
</feature>
<evidence type="ECO:0000256" key="7">
    <source>
        <dbReference type="ARBA" id="ARBA00023136"/>
    </source>
</evidence>
<dbReference type="AlphaFoldDB" id="A0A1W6MT19"/>
<gene>
    <name evidence="10" type="ORF">B1812_06310</name>
</gene>
<keyword evidence="6 8" id="KW-1133">Transmembrane helix</keyword>
<dbReference type="NCBIfam" id="TIGR00711">
    <property type="entry name" value="efflux_EmrB"/>
    <property type="match status" value="1"/>
</dbReference>
<dbReference type="GO" id="GO:0022857">
    <property type="term" value="F:transmembrane transporter activity"/>
    <property type="evidence" value="ECO:0007669"/>
    <property type="project" value="InterPro"/>
</dbReference>
<dbReference type="PANTHER" id="PTHR42718">
    <property type="entry name" value="MAJOR FACILITATOR SUPERFAMILY MULTIDRUG TRANSPORTER MFSC"/>
    <property type="match status" value="1"/>
</dbReference>
<dbReference type="InterPro" id="IPR004638">
    <property type="entry name" value="EmrB-like"/>
</dbReference>
<protein>
    <submittedName>
        <fullName evidence="10">EmrB/QacA family drug resistance transporter</fullName>
    </submittedName>
</protein>
<evidence type="ECO:0000313" key="10">
    <source>
        <dbReference type="EMBL" id="ARN80750.1"/>
    </source>
</evidence>
<feature type="transmembrane region" description="Helical" evidence="8">
    <location>
        <begin position="20"/>
        <end position="40"/>
    </location>
</feature>
<keyword evidence="7 8" id="KW-0472">Membrane</keyword>
<accession>A0A1W6MT19</accession>
<feature type="transmembrane region" description="Helical" evidence="8">
    <location>
        <begin position="212"/>
        <end position="229"/>
    </location>
</feature>
<keyword evidence="4" id="KW-1003">Cell membrane</keyword>
<evidence type="ECO:0000259" key="9">
    <source>
        <dbReference type="PROSITE" id="PS50850"/>
    </source>
</evidence>
<dbReference type="PROSITE" id="PS50850">
    <property type="entry name" value="MFS"/>
    <property type="match status" value="1"/>
</dbReference>
<dbReference type="Proteomes" id="UP000193978">
    <property type="component" value="Chromosome"/>
</dbReference>
<evidence type="ECO:0000256" key="5">
    <source>
        <dbReference type="ARBA" id="ARBA00022692"/>
    </source>
</evidence>
<feature type="transmembrane region" description="Helical" evidence="8">
    <location>
        <begin position="60"/>
        <end position="81"/>
    </location>
</feature>
<evidence type="ECO:0000256" key="8">
    <source>
        <dbReference type="SAM" id="Phobius"/>
    </source>
</evidence>
<keyword evidence="11" id="KW-1185">Reference proteome</keyword>